<keyword evidence="2" id="KW-1133">Transmembrane helix</keyword>
<dbReference type="OrthoDB" id="5188998at2"/>
<evidence type="ECO:0000256" key="2">
    <source>
        <dbReference type="SAM" id="Phobius"/>
    </source>
</evidence>
<dbReference type="Pfam" id="PF11298">
    <property type="entry name" value="DUF3099"/>
    <property type="match status" value="1"/>
</dbReference>
<dbReference type="InterPro" id="IPR021449">
    <property type="entry name" value="DUF3099"/>
</dbReference>
<dbReference type="STRING" id="1146883.BLASA_3308"/>
<evidence type="ECO:0000313" key="4">
    <source>
        <dbReference type="Proteomes" id="UP000007517"/>
    </source>
</evidence>
<protein>
    <recommendedName>
        <fullName evidence="5">DUF3099 domain-containing protein</fullName>
    </recommendedName>
</protein>
<dbReference type="eggNOG" id="ENOG5033AAH">
    <property type="taxonomic scope" value="Bacteria"/>
</dbReference>
<gene>
    <name evidence="3" type="ordered locus">BLASA_3308</name>
</gene>
<reference evidence="3 4" key="1">
    <citation type="journal article" date="2012" name="J. Bacteriol.">
        <title>Genome Sequence of Blastococcus saxobsidens DD2, a Stone-Inhabiting Bacterium.</title>
        <authorList>
            <person name="Chouaia B."/>
            <person name="Crotti E."/>
            <person name="Brusetti L."/>
            <person name="Daffonchio D."/>
            <person name="Essoussi I."/>
            <person name="Nouioui I."/>
            <person name="Sbissi I."/>
            <person name="Ghodhbane-Gtari F."/>
            <person name="Gtari M."/>
            <person name="Vacherie B."/>
            <person name="Barbe V."/>
            <person name="Medigue C."/>
            <person name="Gury J."/>
            <person name="Pujic P."/>
            <person name="Normand P."/>
        </authorList>
    </citation>
    <scope>NUCLEOTIDE SEQUENCE [LARGE SCALE GENOMIC DNA]</scope>
    <source>
        <strain evidence="3 4">DD2</strain>
    </source>
</reference>
<evidence type="ECO:0000256" key="1">
    <source>
        <dbReference type="SAM" id="MobiDB-lite"/>
    </source>
</evidence>
<keyword evidence="2" id="KW-0472">Membrane</keyword>
<organism evidence="3 4">
    <name type="scientific">Blastococcus saxobsidens (strain DD2)</name>
    <dbReference type="NCBI Taxonomy" id="1146883"/>
    <lineage>
        <taxon>Bacteria</taxon>
        <taxon>Bacillati</taxon>
        <taxon>Actinomycetota</taxon>
        <taxon>Actinomycetes</taxon>
        <taxon>Geodermatophilales</taxon>
        <taxon>Geodermatophilaceae</taxon>
        <taxon>Blastococcus</taxon>
    </lineage>
</organism>
<proteinExistence type="predicted"/>
<dbReference type="KEGG" id="bsd:BLASA_3308"/>
<feature type="transmembrane region" description="Helical" evidence="2">
    <location>
        <begin position="60"/>
        <end position="78"/>
    </location>
</feature>
<keyword evidence="4" id="KW-1185">Reference proteome</keyword>
<accession>H6RR96</accession>
<dbReference type="HOGENOM" id="CLU_120892_2_0_11"/>
<reference evidence="4" key="2">
    <citation type="submission" date="2012-02" db="EMBL/GenBank/DDBJ databases">
        <title>Complete genome sequence of Blastococcus saxobsidens strain DD2.</title>
        <authorList>
            <person name="Genoscope."/>
        </authorList>
    </citation>
    <scope>NUCLEOTIDE SEQUENCE [LARGE SCALE GENOMIC DNA]</scope>
    <source>
        <strain evidence="4">DD2</strain>
    </source>
</reference>
<dbReference type="Proteomes" id="UP000007517">
    <property type="component" value="Chromosome"/>
</dbReference>
<dbReference type="AlphaFoldDB" id="H6RR96"/>
<keyword evidence="2" id="KW-0812">Transmembrane</keyword>
<dbReference type="EMBL" id="FO117623">
    <property type="protein sequence ID" value="CCG04176.1"/>
    <property type="molecule type" value="Genomic_DNA"/>
</dbReference>
<evidence type="ECO:0008006" key="5">
    <source>
        <dbReference type="Google" id="ProtNLM"/>
    </source>
</evidence>
<feature type="region of interest" description="Disordered" evidence="1">
    <location>
        <begin position="1"/>
        <end position="23"/>
    </location>
</feature>
<evidence type="ECO:0000313" key="3">
    <source>
        <dbReference type="EMBL" id="CCG04176.1"/>
    </source>
</evidence>
<sequence length="112" mass="12418">MASSQQFPRSRRPEPVLITEAAPSLTDQQATRKRRYAITMAIRGVALVLAAVFYQTVWLMVILAVLGTVLPWIAVVMANDRPPKARTRLPGVDARPDRVLENPARTGRIIEG</sequence>
<feature type="transmembrane region" description="Helical" evidence="2">
    <location>
        <begin position="36"/>
        <end position="54"/>
    </location>
</feature>
<name>H6RR96_BLASD</name>